<evidence type="ECO:0000256" key="1">
    <source>
        <dbReference type="SAM" id="Phobius"/>
    </source>
</evidence>
<reference evidence="2" key="1">
    <citation type="journal article" date="2022" name="bioRxiv">
        <title>Genomics of Preaxostyla Flagellates Illuminates Evolutionary Transitions and the Path Towards Mitochondrial Loss.</title>
        <authorList>
            <person name="Novak L.V.F."/>
            <person name="Treitli S.C."/>
            <person name="Pyrih J."/>
            <person name="Halakuc P."/>
            <person name="Pipaliya S.V."/>
            <person name="Vacek V."/>
            <person name="Brzon O."/>
            <person name="Soukal P."/>
            <person name="Eme L."/>
            <person name="Dacks J.B."/>
            <person name="Karnkowska A."/>
            <person name="Elias M."/>
            <person name="Hampl V."/>
        </authorList>
    </citation>
    <scope>NUCLEOTIDE SEQUENCE</scope>
    <source>
        <strain evidence="2">RCP-MX</strain>
    </source>
</reference>
<comment type="caution">
    <text evidence="2">The sequence shown here is derived from an EMBL/GenBank/DDBJ whole genome shotgun (WGS) entry which is preliminary data.</text>
</comment>
<gene>
    <name evidence="2" type="ORF">PAPYR_8381</name>
</gene>
<dbReference type="EMBL" id="JAPMOS010000071">
    <property type="protein sequence ID" value="KAJ4456414.1"/>
    <property type="molecule type" value="Genomic_DNA"/>
</dbReference>
<organism evidence="2 3">
    <name type="scientific">Paratrimastix pyriformis</name>
    <dbReference type="NCBI Taxonomy" id="342808"/>
    <lineage>
        <taxon>Eukaryota</taxon>
        <taxon>Metamonada</taxon>
        <taxon>Preaxostyla</taxon>
        <taxon>Paratrimastigidae</taxon>
        <taxon>Paratrimastix</taxon>
    </lineage>
</organism>
<evidence type="ECO:0000313" key="3">
    <source>
        <dbReference type="Proteomes" id="UP001141327"/>
    </source>
</evidence>
<sequence>MSHLTSDGFLPAGRVSAGYCISLWFMSWFWWWVFGVLVTTLLGTPVHDICGDALWVAGHNLYFPLGDTVTDDIFREIVLTEESAGGYDCYFRRLVETVVSNKSTQTQLLSGLFFTVSMGAFCCGDGTRGQTCVGTFTDDPFTQVTLPDGKTLREVVAGFYHTILWMTDGSLFFKLNGNECIASPTLLTPALPANRTIVQIQAGGSNANGALGLGNTALPDPSVFTRIPLPTGRTATAISFTLCNLAVILDDGSVATCG</sequence>
<keyword evidence="3" id="KW-1185">Reference proteome</keyword>
<keyword evidence="1" id="KW-0472">Membrane</keyword>
<dbReference type="Proteomes" id="UP001141327">
    <property type="component" value="Unassembled WGS sequence"/>
</dbReference>
<dbReference type="SUPFAM" id="SSF50985">
    <property type="entry name" value="RCC1/BLIP-II"/>
    <property type="match status" value="1"/>
</dbReference>
<name>A0ABQ8UAT6_9EUKA</name>
<accession>A0ABQ8UAT6</accession>
<protein>
    <submittedName>
        <fullName evidence="2">Uncharacterized protein</fullName>
    </submittedName>
</protein>
<dbReference type="InterPro" id="IPR009091">
    <property type="entry name" value="RCC1/BLIP-II"/>
</dbReference>
<evidence type="ECO:0000313" key="2">
    <source>
        <dbReference type="EMBL" id="KAJ4456414.1"/>
    </source>
</evidence>
<dbReference type="Gene3D" id="2.130.10.30">
    <property type="entry name" value="Regulator of chromosome condensation 1/beta-lactamase-inhibitor protein II"/>
    <property type="match status" value="1"/>
</dbReference>
<keyword evidence="1" id="KW-0812">Transmembrane</keyword>
<proteinExistence type="predicted"/>
<feature type="transmembrane region" description="Helical" evidence="1">
    <location>
        <begin position="21"/>
        <end position="42"/>
    </location>
</feature>
<keyword evidence="1" id="KW-1133">Transmembrane helix</keyword>